<reference evidence="5" key="1">
    <citation type="submission" date="2022-04" db="EMBL/GenBank/DDBJ databases">
        <title>A functionally conserved STORR gene fusion in Papaver species that diverged 16.8 million years ago.</title>
        <authorList>
            <person name="Catania T."/>
        </authorList>
    </citation>
    <scope>NUCLEOTIDE SEQUENCE</scope>
    <source>
        <strain evidence="5">S-188037</strain>
    </source>
</reference>
<feature type="repeat" description="RCC1" evidence="2">
    <location>
        <begin position="127"/>
        <end position="178"/>
    </location>
</feature>
<proteinExistence type="predicted"/>
<feature type="repeat" description="RCC1" evidence="2">
    <location>
        <begin position="237"/>
        <end position="280"/>
    </location>
</feature>
<feature type="region of interest" description="Disordered" evidence="3">
    <location>
        <begin position="1"/>
        <end position="27"/>
    </location>
</feature>
<keyword evidence="1" id="KW-0677">Repeat</keyword>
<dbReference type="InterPro" id="IPR009091">
    <property type="entry name" value="RCC1/BLIP-II"/>
</dbReference>
<evidence type="ECO:0000256" key="1">
    <source>
        <dbReference type="ARBA" id="ARBA00022737"/>
    </source>
</evidence>
<dbReference type="PRINTS" id="PR00633">
    <property type="entry name" value="RCCNDNSATION"/>
</dbReference>
<feature type="repeat" description="RCC1" evidence="2">
    <location>
        <begin position="20"/>
        <end position="73"/>
    </location>
</feature>
<sequence>MEEREKTEETEEERIRRNSGEVWSWGAGTDGQLGTSKLQDEHLPQLIHSLNYVANTISHLACGGAHVIALTGNDGKVFTWGRGTSGQLGHGDQTNCLNPKPVKLLETLYISHVSAGWNHSGFVSDCGKVHTCGDGSFGQLGHEDYESHQSPIQVLYFDSKHVEQIACGMRHSLVLLKGQSGAQIYGFGSGKCGQLGVSINRIKIVSNLPQAVKGLENVEIRNIYANGDHSAAVSADGHVYTWGRGFSGQSDAYHPEILSSPLKFSKLALGWNHALLLTDAKEVYMLGGKYHGMLSDPGKMSFELHPPIHEVSSQSSYGDERVSILVKVPYLNETKVIDAAAGSEHSAIVTENGEIMTWGWGEHGQLGLGNTCDQTTPQMVHLGDVLPSDNQTQLSVYCGSGFTFVVCVLSQT</sequence>
<dbReference type="PROSITE" id="PS00626">
    <property type="entry name" value="RCC1_2"/>
    <property type="match status" value="1"/>
</dbReference>
<evidence type="ECO:0000259" key="4">
    <source>
        <dbReference type="Pfam" id="PF25390"/>
    </source>
</evidence>
<dbReference type="AlphaFoldDB" id="A0AAD4TJF2"/>
<feature type="repeat" description="RCC1" evidence="2">
    <location>
        <begin position="75"/>
        <end position="126"/>
    </location>
</feature>
<evidence type="ECO:0000256" key="2">
    <source>
        <dbReference type="PROSITE-ProRule" id="PRU00235"/>
    </source>
</evidence>
<gene>
    <name evidence="5" type="ORF">MKW98_022940</name>
</gene>
<evidence type="ECO:0000256" key="3">
    <source>
        <dbReference type="SAM" id="MobiDB-lite"/>
    </source>
</evidence>
<keyword evidence="6" id="KW-1185">Reference proteome</keyword>
<dbReference type="PANTHER" id="PTHR22870">
    <property type="entry name" value="REGULATOR OF CHROMOSOME CONDENSATION"/>
    <property type="match status" value="1"/>
</dbReference>
<feature type="domain" description="RCC1-like" evidence="4">
    <location>
        <begin position="21"/>
        <end position="405"/>
    </location>
</feature>
<evidence type="ECO:0000313" key="5">
    <source>
        <dbReference type="EMBL" id="KAI3963518.1"/>
    </source>
</evidence>
<feature type="compositionally biased region" description="Basic and acidic residues" evidence="3">
    <location>
        <begin position="1"/>
        <end position="19"/>
    </location>
</feature>
<dbReference type="EMBL" id="JAJJMB010000061">
    <property type="protein sequence ID" value="KAI3963518.1"/>
    <property type="molecule type" value="Genomic_DNA"/>
</dbReference>
<feature type="repeat" description="RCC1" evidence="2">
    <location>
        <begin position="182"/>
        <end position="236"/>
    </location>
</feature>
<dbReference type="PROSITE" id="PS50012">
    <property type="entry name" value="RCC1_3"/>
    <property type="match status" value="6"/>
</dbReference>
<dbReference type="InterPro" id="IPR000408">
    <property type="entry name" value="Reg_chr_condens"/>
</dbReference>
<dbReference type="Pfam" id="PF25390">
    <property type="entry name" value="WD40_RLD"/>
    <property type="match status" value="1"/>
</dbReference>
<comment type="caution">
    <text evidence="5">The sequence shown here is derived from an EMBL/GenBank/DDBJ whole genome shotgun (WGS) entry which is preliminary data.</text>
</comment>
<name>A0AAD4TJF2_9MAGN</name>
<accession>A0AAD4TJF2</accession>
<evidence type="ECO:0000313" key="6">
    <source>
        <dbReference type="Proteomes" id="UP001202328"/>
    </source>
</evidence>
<protein>
    <recommendedName>
        <fullName evidence="4">RCC1-like domain-containing protein</fullName>
    </recommendedName>
</protein>
<dbReference type="SUPFAM" id="SSF50985">
    <property type="entry name" value="RCC1/BLIP-II"/>
    <property type="match status" value="1"/>
</dbReference>
<dbReference type="InterPro" id="IPR051210">
    <property type="entry name" value="Ub_ligase/GEF_domain"/>
</dbReference>
<dbReference type="PANTHER" id="PTHR22870:SF466">
    <property type="entry name" value="ANKYRIN REPEAT-CONTAINING PROTEIN"/>
    <property type="match status" value="1"/>
</dbReference>
<feature type="repeat" description="RCC1" evidence="2">
    <location>
        <begin position="353"/>
        <end position="409"/>
    </location>
</feature>
<dbReference type="Proteomes" id="UP001202328">
    <property type="component" value="Unassembled WGS sequence"/>
</dbReference>
<dbReference type="Gene3D" id="2.130.10.30">
    <property type="entry name" value="Regulator of chromosome condensation 1/beta-lactamase-inhibitor protein II"/>
    <property type="match status" value="3"/>
</dbReference>
<organism evidence="5 6">
    <name type="scientific">Papaver atlanticum</name>
    <dbReference type="NCBI Taxonomy" id="357466"/>
    <lineage>
        <taxon>Eukaryota</taxon>
        <taxon>Viridiplantae</taxon>
        <taxon>Streptophyta</taxon>
        <taxon>Embryophyta</taxon>
        <taxon>Tracheophyta</taxon>
        <taxon>Spermatophyta</taxon>
        <taxon>Magnoliopsida</taxon>
        <taxon>Ranunculales</taxon>
        <taxon>Papaveraceae</taxon>
        <taxon>Papaveroideae</taxon>
        <taxon>Papaver</taxon>
    </lineage>
</organism>
<dbReference type="InterPro" id="IPR058923">
    <property type="entry name" value="RCC1-like_dom"/>
</dbReference>